<evidence type="ECO:0000256" key="1">
    <source>
        <dbReference type="ARBA" id="ARBA00022801"/>
    </source>
</evidence>
<dbReference type="Proteomes" id="UP000324209">
    <property type="component" value="Chromosome"/>
</dbReference>
<sequence>MDVKELIIDCDPGIDDALALFMAFASDKLLVRGITTVAGNVSSALTARNALSLCTLAGQDIEVASGASGPLVGTTHTAANVHGENGLGNVNLPVAGGISERGAEELLYQELLRAGGDLEIIALGPLTNIALLIEKHPDVLPYIKKLTIMGGSLGRGNVTPHGEFNFYSDPLAADRVLRSGIPIHLVGLDVTNQALLHGEDIDKMEAWGGPVISDVVKMIRYYQRFYRSMGLDGLKMHDPLAVAAVIDPTLTETTAYALRVEHNDQETMGKVCIIDESQWGNAQLFKNVSVSMRVNQDRFLSLFMRLMRSFS</sequence>
<organism evidence="4 5">
    <name type="scientific">Oceanispirochaeta crateris</name>
    <dbReference type="NCBI Taxonomy" id="2518645"/>
    <lineage>
        <taxon>Bacteria</taxon>
        <taxon>Pseudomonadati</taxon>
        <taxon>Spirochaetota</taxon>
        <taxon>Spirochaetia</taxon>
        <taxon>Spirochaetales</taxon>
        <taxon>Spirochaetaceae</taxon>
        <taxon>Oceanispirochaeta</taxon>
    </lineage>
</organism>
<dbReference type="EMBL" id="CP036150">
    <property type="protein sequence ID" value="QEN06710.1"/>
    <property type="molecule type" value="Genomic_DNA"/>
</dbReference>
<keyword evidence="1 4" id="KW-0378">Hydrolase</keyword>
<dbReference type="GO" id="GO:0005829">
    <property type="term" value="C:cytosol"/>
    <property type="evidence" value="ECO:0007669"/>
    <property type="project" value="TreeGrafter"/>
</dbReference>
<dbReference type="InterPro" id="IPR001910">
    <property type="entry name" value="Inosine/uridine_hydrolase_dom"/>
</dbReference>
<dbReference type="InterPro" id="IPR023186">
    <property type="entry name" value="IUNH"/>
</dbReference>
<keyword evidence="5" id="KW-1185">Reference proteome</keyword>
<protein>
    <submittedName>
        <fullName evidence="4">Nucleoside hydrolase</fullName>
    </submittedName>
</protein>
<keyword evidence="2" id="KW-0326">Glycosidase</keyword>
<dbReference type="KEGG" id="ock:EXM22_01400"/>
<name>A0A5C1QI87_9SPIO</name>
<dbReference type="GO" id="GO:0008477">
    <property type="term" value="F:purine nucleosidase activity"/>
    <property type="evidence" value="ECO:0007669"/>
    <property type="project" value="TreeGrafter"/>
</dbReference>
<dbReference type="OrthoDB" id="9797882at2"/>
<dbReference type="Pfam" id="PF01156">
    <property type="entry name" value="IU_nuc_hydro"/>
    <property type="match status" value="1"/>
</dbReference>
<dbReference type="CDD" id="cd02651">
    <property type="entry name" value="nuc_hydro_IU_UC_XIUA"/>
    <property type="match status" value="1"/>
</dbReference>
<evidence type="ECO:0000313" key="4">
    <source>
        <dbReference type="EMBL" id="QEN06710.1"/>
    </source>
</evidence>
<dbReference type="InterPro" id="IPR036452">
    <property type="entry name" value="Ribo_hydro-like"/>
</dbReference>
<dbReference type="AlphaFoldDB" id="A0A5C1QI87"/>
<feature type="domain" description="Inosine/uridine-preferring nucleoside hydrolase" evidence="3">
    <location>
        <begin position="6"/>
        <end position="300"/>
    </location>
</feature>
<proteinExistence type="predicted"/>
<accession>A0A5C1QI87</accession>
<evidence type="ECO:0000259" key="3">
    <source>
        <dbReference type="Pfam" id="PF01156"/>
    </source>
</evidence>
<dbReference type="GO" id="GO:0006152">
    <property type="term" value="P:purine nucleoside catabolic process"/>
    <property type="evidence" value="ECO:0007669"/>
    <property type="project" value="TreeGrafter"/>
</dbReference>
<reference evidence="4 5" key="1">
    <citation type="submission" date="2019-02" db="EMBL/GenBank/DDBJ databases">
        <title>Complete Genome Sequence and Methylome Analysis of free living Spirochaetas.</title>
        <authorList>
            <person name="Fomenkov A."/>
            <person name="Dubinina G."/>
            <person name="Leshcheva N."/>
            <person name="Mikheeva N."/>
            <person name="Grabovich M."/>
            <person name="Vincze T."/>
            <person name="Roberts R.J."/>
        </authorList>
    </citation>
    <scope>NUCLEOTIDE SEQUENCE [LARGE SCALE GENOMIC DNA]</scope>
    <source>
        <strain evidence="4 5">K2</strain>
    </source>
</reference>
<gene>
    <name evidence="4" type="ORF">EXM22_01400</name>
</gene>
<dbReference type="PANTHER" id="PTHR12304">
    <property type="entry name" value="INOSINE-URIDINE PREFERRING NUCLEOSIDE HYDROLASE"/>
    <property type="match status" value="1"/>
</dbReference>
<evidence type="ECO:0000256" key="2">
    <source>
        <dbReference type="ARBA" id="ARBA00023295"/>
    </source>
</evidence>
<dbReference type="PANTHER" id="PTHR12304:SF4">
    <property type="entry name" value="URIDINE NUCLEOSIDASE"/>
    <property type="match status" value="1"/>
</dbReference>
<evidence type="ECO:0000313" key="5">
    <source>
        <dbReference type="Proteomes" id="UP000324209"/>
    </source>
</evidence>
<dbReference type="Gene3D" id="3.90.245.10">
    <property type="entry name" value="Ribonucleoside hydrolase-like"/>
    <property type="match status" value="1"/>
</dbReference>
<dbReference type="SUPFAM" id="SSF53590">
    <property type="entry name" value="Nucleoside hydrolase"/>
    <property type="match status" value="1"/>
</dbReference>